<dbReference type="EMBL" id="QGMK01000161">
    <property type="protein sequence ID" value="TVY83717.1"/>
    <property type="molecule type" value="Genomic_DNA"/>
</dbReference>
<dbReference type="InterPro" id="IPR046623">
    <property type="entry name" value="DUF6536"/>
</dbReference>
<proteinExistence type="predicted"/>
<dbReference type="Pfam" id="PF20163">
    <property type="entry name" value="DUF6536"/>
    <property type="match status" value="1"/>
</dbReference>
<evidence type="ECO:0000259" key="2">
    <source>
        <dbReference type="Pfam" id="PF20163"/>
    </source>
</evidence>
<keyword evidence="4" id="KW-1185">Reference proteome</keyword>
<feature type="transmembrane region" description="Helical" evidence="1">
    <location>
        <begin position="160"/>
        <end position="181"/>
    </location>
</feature>
<dbReference type="OrthoDB" id="5429634at2759"/>
<keyword evidence="1" id="KW-0812">Transmembrane</keyword>
<dbReference type="Proteomes" id="UP000469558">
    <property type="component" value="Unassembled WGS sequence"/>
</dbReference>
<organism evidence="3 4">
    <name type="scientific">Lachnellula suecica</name>
    <dbReference type="NCBI Taxonomy" id="602035"/>
    <lineage>
        <taxon>Eukaryota</taxon>
        <taxon>Fungi</taxon>
        <taxon>Dikarya</taxon>
        <taxon>Ascomycota</taxon>
        <taxon>Pezizomycotina</taxon>
        <taxon>Leotiomycetes</taxon>
        <taxon>Helotiales</taxon>
        <taxon>Lachnaceae</taxon>
        <taxon>Lachnellula</taxon>
    </lineage>
</organism>
<reference evidence="3 4" key="1">
    <citation type="submission" date="2018-05" db="EMBL/GenBank/DDBJ databases">
        <title>Genome sequencing and assembly of the regulated plant pathogen Lachnellula willkommii and related sister species for the development of diagnostic species identification markers.</title>
        <authorList>
            <person name="Giroux E."/>
            <person name="Bilodeau G."/>
        </authorList>
    </citation>
    <scope>NUCLEOTIDE SEQUENCE [LARGE SCALE GENOMIC DNA]</scope>
    <source>
        <strain evidence="3 4">CBS 268.59</strain>
    </source>
</reference>
<keyword evidence="1" id="KW-0472">Membrane</keyword>
<dbReference type="PANTHER" id="PTHR35395:SF1">
    <property type="entry name" value="DUF6536 DOMAIN-CONTAINING PROTEIN"/>
    <property type="match status" value="1"/>
</dbReference>
<accession>A0A8T9CGQ8</accession>
<name>A0A8T9CGQ8_9HELO</name>
<feature type="domain" description="DUF6536" evidence="2">
    <location>
        <begin position="159"/>
        <end position="304"/>
    </location>
</feature>
<dbReference type="PANTHER" id="PTHR35395">
    <property type="entry name" value="DUF6536 DOMAIN-CONTAINING PROTEIN"/>
    <property type="match status" value="1"/>
</dbReference>
<feature type="transmembrane region" description="Helical" evidence="1">
    <location>
        <begin position="743"/>
        <end position="769"/>
    </location>
</feature>
<evidence type="ECO:0000313" key="3">
    <source>
        <dbReference type="EMBL" id="TVY83717.1"/>
    </source>
</evidence>
<feature type="transmembrane region" description="Helical" evidence="1">
    <location>
        <begin position="639"/>
        <end position="661"/>
    </location>
</feature>
<sequence>MAARFSRLFDEWEHDADITMADFGGAHEEDLTPQATLFPTRSIDDTERYQTIARESPDLSRLSTLPSPSFDEASTRSLLHRESVAQTLDADIRKNLPVSIDGAGGGETRRRSGIQGNLQRLWHKKSVLSQRTVSTFDGNFAKVKPGLWTRQMLTDRSLRSMAAFTAMCAFIMLIITCNYIGDFVHRLNLHTTSVGGKDGESCETMEQRNVAVHLFINIAATMILGCSNTYQQLVTALKVNEVRWVLSKRGDSKVGTNSPWAINHKRDGKGKAWAAWILLIGTSLPVHFLANSVIGPSFYVHMPTVITYTLHNDSLSLSALTGDSQDSACWTALRANQYVLPVKVSELSEDYNSDTLGNSTTFNNVEVLYTEDCSALVNTTDPETAVKETSSYEGYYDTYQKDNCTVGTDVECILSDPLPKQCRMNVRMQAAFILTGCLFIKAAYMIALNVLSRYQTKDHCLTYGDVIVASVLDPSLKIRNECMLNSGDGWRQKIDHQCHKHCKDKTPSMTGDDIGHCQKCKKFNKSDKAADLPHPSIAIKYKRSLLSNLGSNAITQMIMLMFISIILVVISIMLIVSMASTVADYRQYCAKDSEYYAEAQYDCTIPVSTYLKEMYGTWGGFSSSAALAPLPADSLSSEFIAFAVSNGAQFLYSLLYLLLIYNLTLISMEHEWGSFEEKRRRPRCTLVRGKQFEQSYFLQLPSKVLMPLMGYASLMHWLLGQAISTTETIFTDPVHKIEHSIYFVTYASYPIFLSTILMIAMTSVCWWAFTYTREGFIPQMYGSIRACCAATSELGDFAQEGIQWGDLGMGEQFRHAGFSSDEPAKIIPAELYCGREKIE</sequence>
<comment type="caution">
    <text evidence="3">The sequence shown here is derived from an EMBL/GenBank/DDBJ whole genome shotgun (WGS) entry which is preliminary data.</text>
</comment>
<protein>
    <recommendedName>
        <fullName evidence="2">DUF6536 domain-containing protein</fullName>
    </recommendedName>
</protein>
<gene>
    <name evidence="3" type="ORF">LSUE1_G002566</name>
</gene>
<evidence type="ECO:0000256" key="1">
    <source>
        <dbReference type="SAM" id="Phobius"/>
    </source>
</evidence>
<feature type="transmembrane region" description="Helical" evidence="1">
    <location>
        <begin position="273"/>
        <end position="294"/>
    </location>
</feature>
<evidence type="ECO:0000313" key="4">
    <source>
        <dbReference type="Proteomes" id="UP000469558"/>
    </source>
</evidence>
<keyword evidence="1" id="KW-1133">Transmembrane helix</keyword>
<dbReference type="AlphaFoldDB" id="A0A8T9CGQ8"/>
<feature type="transmembrane region" description="Helical" evidence="1">
    <location>
        <begin position="430"/>
        <end position="451"/>
    </location>
</feature>
<feature type="transmembrane region" description="Helical" evidence="1">
    <location>
        <begin position="553"/>
        <end position="576"/>
    </location>
</feature>